<dbReference type="EMBL" id="LAZR01023690">
    <property type="protein sequence ID" value="KKL77649.1"/>
    <property type="molecule type" value="Genomic_DNA"/>
</dbReference>
<reference evidence="4" key="1">
    <citation type="journal article" date="2015" name="Nature">
        <title>Complex archaea that bridge the gap between prokaryotes and eukaryotes.</title>
        <authorList>
            <person name="Spang A."/>
            <person name="Saw J.H."/>
            <person name="Jorgensen S.L."/>
            <person name="Zaremba-Niedzwiedzka K."/>
            <person name="Martijn J."/>
            <person name="Lind A.E."/>
            <person name="van Eijk R."/>
            <person name="Schleper C."/>
            <person name="Guy L."/>
            <person name="Ettema T.J."/>
        </authorList>
    </citation>
    <scope>NUCLEOTIDE SEQUENCE</scope>
</reference>
<dbReference type="Gene3D" id="1.10.260.40">
    <property type="entry name" value="lambda repressor-like DNA-binding domains"/>
    <property type="match status" value="1"/>
</dbReference>
<dbReference type="GO" id="GO:0003677">
    <property type="term" value="F:DNA binding"/>
    <property type="evidence" value="ECO:0007669"/>
    <property type="project" value="InterPro"/>
</dbReference>
<feature type="domain" description="HTH cro/C1-type" evidence="2">
    <location>
        <begin position="300"/>
        <end position="330"/>
    </location>
</feature>
<sequence>MSYYSRFAPYVPVAKRRARARRKMDKLRKKGVPVHPVEIDGRTIARTFWGAAWCDHLESFSDFANRLPRGRTYVRNGSVCHLKIAPGEVEAIVSGSELYNLKVRIDPLGKRKWKEIRSRCAGKIGSLLGLLAGKLSEDVMSVVTDREEGLFPLPGEIHFRCDCPDWALMCKHVAAVMYGVGHCLDARPELLFALRQVDQEELISTEGSVDAVVEGTGSASGRRTLRADQLGEVFGIDLDDEEGESPPAPIPAAPAKKAGGRRKGQASPRGAPRADGGRKPADKPRRGKKQSTRRFTGKSVARLRGKLGMSVPEFAELLGVSPASVYRWESTTGPLRLHARTHELLAAQKGQGPSRRAGRRGKTH</sequence>
<feature type="compositionally biased region" description="Basic and acidic residues" evidence="1">
    <location>
        <begin position="275"/>
        <end position="284"/>
    </location>
</feature>
<proteinExistence type="predicted"/>
<feature type="region of interest" description="Disordered" evidence="1">
    <location>
        <begin position="238"/>
        <end position="301"/>
    </location>
</feature>
<name>A0A0F9EUE3_9ZZZZ</name>
<dbReference type="InterPro" id="IPR010982">
    <property type="entry name" value="Lambda_DNA-bd_dom_sf"/>
</dbReference>
<dbReference type="AlphaFoldDB" id="A0A0F9EUE3"/>
<accession>A0A0F9EUE3</accession>
<dbReference type="PROSITE" id="PS50943">
    <property type="entry name" value="HTH_CROC1"/>
    <property type="match status" value="1"/>
</dbReference>
<organism evidence="4">
    <name type="scientific">marine sediment metagenome</name>
    <dbReference type="NCBI Taxonomy" id="412755"/>
    <lineage>
        <taxon>unclassified sequences</taxon>
        <taxon>metagenomes</taxon>
        <taxon>ecological metagenomes</taxon>
    </lineage>
</organism>
<feature type="domain" description="SWIM-type" evidence="3">
    <location>
        <begin position="140"/>
        <end position="181"/>
    </location>
</feature>
<dbReference type="InterPro" id="IPR001387">
    <property type="entry name" value="Cro/C1-type_HTH"/>
</dbReference>
<evidence type="ECO:0000313" key="4">
    <source>
        <dbReference type="EMBL" id="KKL77649.1"/>
    </source>
</evidence>
<gene>
    <name evidence="4" type="ORF">LCGC14_2032770</name>
</gene>
<dbReference type="InterPro" id="IPR007527">
    <property type="entry name" value="Znf_SWIM"/>
</dbReference>
<dbReference type="GO" id="GO:0008270">
    <property type="term" value="F:zinc ion binding"/>
    <property type="evidence" value="ECO:0007669"/>
    <property type="project" value="InterPro"/>
</dbReference>
<protein>
    <submittedName>
        <fullName evidence="4">Uncharacterized protein</fullName>
    </submittedName>
</protein>
<dbReference type="PROSITE" id="PS50966">
    <property type="entry name" value="ZF_SWIM"/>
    <property type="match status" value="1"/>
</dbReference>
<evidence type="ECO:0000259" key="3">
    <source>
        <dbReference type="PROSITE" id="PS50966"/>
    </source>
</evidence>
<evidence type="ECO:0000259" key="2">
    <source>
        <dbReference type="PROSITE" id="PS50943"/>
    </source>
</evidence>
<dbReference type="PANTHER" id="PTHR38133">
    <property type="entry name" value="SLR1429 PROTEIN"/>
    <property type="match status" value="1"/>
</dbReference>
<dbReference type="SUPFAM" id="SSF47413">
    <property type="entry name" value="lambda repressor-like DNA-binding domains"/>
    <property type="match status" value="1"/>
</dbReference>
<dbReference type="CDD" id="cd00093">
    <property type="entry name" value="HTH_XRE"/>
    <property type="match status" value="1"/>
</dbReference>
<dbReference type="PANTHER" id="PTHR38133:SF1">
    <property type="entry name" value="SLR1429 PROTEIN"/>
    <property type="match status" value="1"/>
</dbReference>
<evidence type="ECO:0000256" key="1">
    <source>
        <dbReference type="SAM" id="MobiDB-lite"/>
    </source>
</evidence>
<feature type="region of interest" description="Disordered" evidence="1">
    <location>
        <begin position="341"/>
        <end position="364"/>
    </location>
</feature>
<comment type="caution">
    <text evidence="4">The sequence shown here is derived from an EMBL/GenBank/DDBJ whole genome shotgun (WGS) entry which is preliminary data.</text>
</comment>
<feature type="compositionally biased region" description="Basic residues" evidence="1">
    <location>
        <begin position="285"/>
        <end position="301"/>
    </location>
</feature>